<dbReference type="Proteomes" id="UP000249516">
    <property type="component" value="Unassembled WGS sequence"/>
</dbReference>
<keyword evidence="2 3" id="KW-0067">ATP-binding</keyword>
<dbReference type="EC" id="2.7.1.24" evidence="3 4"/>
<evidence type="ECO:0000313" key="5">
    <source>
        <dbReference type="EMBL" id="RKQ36479.1"/>
    </source>
</evidence>
<dbReference type="PANTHER" id="PTHR10695:SF46">
    <property type="entry name" value="BIFUNCTIONAL COENZYME A SYNTHASE-RELATED"/>
    <property type="match status" value="1"/>
</dbReference>
<dbReference type="AlphaFoldDB" id="A0A495A8V6"/>
<gene>
    <name evidence="3" type="primary">coaE</name>
    <name evidence="5" type="ORF">C1C97_002070</name>
</gene>
<comment type="pathway">
    <text evidence="3">Cofactor biosynthesis; coenzyme A biosynthesis; CoA from (R)-pantothenate: step 5/5.</text>
</comment>
<evidence type="ECO:0000256" key="1">
    <source>
        <dbReference type="ARBA" id="ARBA00022741"/>
    </source>
</evidence>
<dbReference type="Pfam" id="PF01121">
    <property type="entry name" value="CoaE"/>
    <property type="match status" value="1"/>
</dbReference>
<sequence>MTLFTRPGHTEVLRVGLTGGIASGKSTVSRCLTALGALVVDADAIARQLQEPGEAGYEAIVERFGPDVLERDTRRLDRAALAAVVFEDAARLAELNAIMHPLVRAEAARLAATVPPGGVLVQDIPLLVETGQHTAMDRVLVVEAPEDERVRRMVADRGMSADDARRRIAAQASDAERRAVATTVFDNSGTREDLERQVRRWWEAETA</sequence>
<dbReference type="InterPro" id="IPR001977">
    <property type="entry name" value="Depp_CoAkinase"/>
</dbReference>
<evidence type="ECO:0000256" key="3">
    <source>
        <dbReference type="HAMAP-Rule" id="MF_00376"/>
    </source>
</evidence>
<proteinExistence type="inferred from homology"/>
<keyword evidence="1 3" id="KW-0547">Nucleotide-binding</keyword>
<comment type="catalytic activity">
    <reaction evidence="3">
        <text>3'-dephospho-CoA + ATP = ADP + CoA + H(+)</text>
        <dbReference type="Rhea" id="RHEA:18245"/>
        <dbReference type="ChEBI" id="CHEBI:15378"/>
        <dbReference type="ChEBI" id="CHEBI:30616"/>
        <dbReference type="ChEBI" id="CHEBI:57287"/>
        <dbReference type="ChEBI" id="CHEBI:57328"/>
        <dbReference type="ChEBI" id="CHEBI:456216"/>
        <dbReference type="EC" id="2.7.1.24"/>
    </reaction>
</comment>
<dbReference type="GO" id="GO:0005737">
    <property type="term" value="C:cytoplasm"/>
    <property type="evidence" value="ECO:0007669"/>
    <property type="project" value="UniProtKB-SubCell"/>
</dbReference>
<reference evidence="5 6" key="1">
    <citation type="submission" date="2018-10" db="EMBL/GenBank/DDBJ databases">
        <title>Kocuria tytouropygialis sp. nov., isolated from the uropygial gland of an American barn owl (Tyto furcata).</title>
        <authorList>
            <person name="Braun M.S."/>
            <person name="Wang E."/>
            <person name="Zimmermann S."/>
            <person name="Wagner H."/>
            <person name="Wink M."/>
        </authorList>
    </citation>
    <scope>NUCLEOTIDE SEQUENCE [LARGE SCALE GENOMIC DNA]</scope>
    <source>
        <strain evidence="5 6">442</strain>
    </source>
</reference>
<dbReference type="CDD" id="cd02022">
    <property type="entry name" value="DPCK"/>
    <property type="match status" value="1"/>
</dbReference>
<comment type="similarity">
    <text evidence="3">Belongs to the CoaE family.</text>
</comment>
<dbReference type="Gene3D" id="3.40.50.300">
    <property type="entry name" value="P-loop containing nucleotide triphosphate hydrolases"/>
    <property type="match status" value="1"/>
</dbReference>
<protein>
    <recommendedName>
        <fullName evidence="3 4">Dephospho-CoA kinase</fullName>
        <ecNumber evidence="3 4">2.7.1.24</ecNumber>
    </recommendedName>
    <alternativeName>
        <fullName evidence="3">Dephosphocoenzyme A kinase</fullName>
    </alternativeName>
</protein>
<keyword evidence="6" id="KW-1185">Reference proteome</keyword>
<dbReference type="PANTHER" id="PTHR10695">
    <property type="entry name" value="DEPHOSPHO-COA KINASE-RELATED"/>
    <property type="match status" value="1"/>
</dbReference>
<feature type="binding site" evidence="3">
    <location>
        <begin position="22"/>
        <end position="27"/>
    </location>
    <ligand>
        <name>ATP</name>
        <dbReference type="ChEBI" id="CHEBI:30616"/>
    </ligand>
</feature>
<evidence type="ECO:0000313" key="6">
    <source>
        <dbReference type="Proteomes" id="UP000249516"/>
    </source>
</evidence>
<dbReference type="PROSITE" id="PS51219">
    <property type="entry name" value="DPCK"/>
    <property type="match status" value="1"/>
</dbReference>
<comment type="function">
    <text evidence="3">Catalyzes the phosphorylation of the 3'-hydroxyl group of dephosphocoenzyme A to form coenzyme A.</text>
</comment>
<dbReference type="GO" id="GO:0015937">
    <property type="term" value="P:coenzyme A biosynthetic process"/>
    <property type="evidence" value="ECO:0007669"/>
    <property type="project" value="UniProtKB-UniRule"/>
</dbReference>
<keyword evidence="3 5" id="KW-0808">Transferase</keyword>
<evidence type="ECO:0000256" key="4">
    <source>
        <dbReference type="NCBIfam" id="TIGR00152"/>
    </source>
</evidence>
<evidence type="ECO:0000256" key="2">
    <source>
        <dbReference type="ARBA" id="ARBA00022840"/>
    </source>
</evidence>
<dbReference type="SUPFAM" id="SSF52540">
    <property type="entry name" value="P-loop containing nucleoside triphosphate hydrolases"/>
    <property type="match status" value="1"/>
</dbReference>
<dbReference type="OrthoDB" id="9812943at2"/>
<dbReference type="UniPathway" id="UPA00241">
    <property type="reaction ID" value="UER00356"/>
</dbReference>
<dbReference type="EMBL" id="PNJG02000001">
    <property type="protein sequence ID" value="RKQ36479.1"/>
    <property type="molecule type" value="Genomic_DNA"/>
</dbReference>
<keyword evidence="3" id="KW-0963">Cytoplasm</keyword>
<dbReference type="NCBIfam" id="TIGR00152">
    <property type="entry name" value="dephospho-CoA kinase"/>
    <property type="match status" value="1"/>
</dbReference>
<dbReference type="GO" id="GO:0005524">
    <property type="term" value="F:ATP binding"/>
    <property type="evidence" value="ECO:0007669"/>
    <property type="project" value="UniProtKB-UniRule"/>
</dbReference>
<dbReference type="RefSeq" id="WP_121029849.1">
    <property type="nucleotide sequence ID" value="NZ_PNJG02000001.1"/>
</dbReference>
<name>A0A495A8V6_9MICC</name>
<comment type="subcellular location">
    <subcellularLocation>
        <location evidence="3">Cytoplasm</location>
    </subcellularLocation>
</comment>
<accession>A0A495A8V6</accession>
<organism evidence="5 6">
    <name type="scientific">Kocuria tytonis</name>
    <dbReference type="NCBI Taxonomy" id="2054280"/>
    <lineage>
        <taxon>Bacteria</taxon>
        <taxon>Bacillati</taxon>
        <taxon>Actinomycetota</taxon>
        <taxon>Actinomycetes</taxon>
        <taxon>Micrococcales</taxon>
        <taxon>Micrococcaceae</taxon>
        <taxon>Kocuria</taxon>
    </lineage>
</organism>
<dbReference type="NCBIfam" id="NF002879">
    <property type="entry name" value="PRK03333.1"/>
    <property type="match status" value="1"/>
</dbReference>
<dbReference type="HAMAP" id="MF_00376">
    <property type="entry name" value="Dephospho_CoA_kinase"/>
    <property type="match status" value="1"/>
</dbReference>
<keyword evidence="3" id="KW-0173">Coenzyme A biosynthesis</keyword>
<dbReference type="GO" id="GO:0004140">
    <property type="term" value="F:dephospho-CoA kinase activity"/>
    <property type="evidence" value="ECO:0007669"/>
    <property type="project" value="UniProtKB-UniRule"/>
</dbReference>
<comment type="caution">
    <text evidence="5">The sequence shown here is derived from an EMBL/GenBank/DDBJ whole genome shotgun (WGS) entry which is preliminary data.</text>
</comment>
<dbReference type="InterPro" id="IPR027417">
    <property type="entry name" value="P-loop_NTPase"/>
</dbReference>
<keyword evidence="3 5" id="KW-0418">Kinase</keyword>